<dbReference type="Proteomes" id="UP001548832">
    <property type="component" value="Unassembled WGS sequence"/>
</dbReference>
<evidence type="ECO:0000313" key="2">
    <source>
        <dbReference type="EMBL" id="MET2832653.1"/>
    </source>
</evidence>
<dbReference type="Pfam" id="PF10686">
    <property type="entry name" value="YAcAr"/>
    <property type="match status" value="1"/>
</dbReference>
<feature type="domain" description="YspA cpYpsA-related SLOG" evidence="1">
    <location>
        <begin position="1"/>
        <end position="67"/>
    </location>
</feature>
<accession>A0ABV2DRL5</accession>
<dbReference type="InterPro" id="IPR019627">
    <property type="entry name" value="YAcAr"/>
</dbReference>
<reference evidence="2 3" key="1">
    <citation type="submission" date="2024-06" db="EMBL/GenBank/DDBJ databases">
        <authorList>
            <person name="Kim D.-U."/>
        </authorList>
    </citation>
    <scope>NUCLEOTIDE SEQUENCE [LARGE SCALE GENOMIC DNA]</scope>
    <source>
        <strain evidence="2 3">KACC15460</strain>
    </source>
</reference>
<dbReference type="EMBL" id="JBEWSZ010000011">
    <property type="protein sequence ID" value="MET2832653.1"/>
    <property type="molecule type" value="Genomic_DNA"/>
</dbReference>
<dbReference type="RefSeq" id="WP_354464870.1">
    <property type="nucleotide sequence ID" value="NZ_JBEWSZ010000011.1"/>
</dbReference>
<sequence length="232" mass="25563">MPVLVCSGRDFVDRNWSFRELDRIDRDEAGISMVIHGCAQGADRLAGEWATDRGRSVRRISRRLETHGRAAGPIRHRQMIDEGAPDLVVAVLGGRGHGKHGLASQGRRHPRHRGHRLEEEAQWTGGAVQRFSVRNCARQRVRPAGMTGGFREMRLVPCRPWLYHAFGRPAGSCVGPVVSGAIFLRSRDRASLPSSIAAEPVRSLSPVAIRSSSSPVIAEWISEAWAKASLRS</sequence>
<evidence type="ECO:0000313" key="3">
    <source>
        <dbReference type="Proteomes" id="UP001548832"/>
    </source>
</evidence>
<gene>
    <name evidence="2" type="ORF">ABVQ20_37590</name>
</gene>
<evidence type="ECO:0000259" key="1">
    <source>
        <dbReference type="Pfam" id="PF10686"/>
    </source>
</evidence>
<proteinExistence type="predicted"/>
<comment type="caution">
    <text evidence="2">The sequence shown here is derived from an EMBL/GenBank/DDBJ whole genome shotgun (WGS) entry which is preliminary data.</text>
</comment>
<organism evidence="2 3">
    <name type="scientific">Mesorhizobium shangrilense</name>
    <dbReference type="NCBI Taxonomy" id="460060"/>
    <lineage>
        <taxon>Bacteria</taxon>
        <taxon>Pseudomonadati</taxon>
        <taxon>Pseudomonadota</taxon>
        <taxon>Alphaproteobacteria</taxon>
        <taxon>Hyphomicrobiales</taxon>
        <taxon>Phyllobacteriaceae</taxon>
        <taxon>Mesorhizobium</taxon>
    </lineage>
</organism>
<name>A0ABV2DRL5_9HYPH</name>
<protein>
    <submittedName>
        <fullName evidence="2">SLOG family protein</fullName>
    </submittedName>
</protein>
<keyword evidence="3" id="KW-1185">Reference proteome</keyword>